<dbReference type="Gene3D" id="1.10.472.80">
    <property type="entry name" value="Ypt/Rab-GAP domain of gyp1p, domain 3"/>
    <property type="match status" value="1"/>
</dbReference>
<dbReference type="GO" id="GO:0005829">
    <property type="term" value="C:cytosol"/>
    <property type="evidence" value="ECO:0007669"/>
    <property type="project" value="GOC"/>
</dbReference>
<dbReference type="PROSITE" id="PS50206">
    <property type="entry name" value="RHODANESE_3"/>
    <property type="match status" value="1"/>
</dbReference>
<evidence type="ECO:0000256" key="1">
    <source>
        <dbReference type="ARBA" id="ARBA00004601"/>
    </source>
</evidence>
<dbReference type="SUPFAM" id="SSF47923">
    <property type="entry name" value="Ypt/Rab-GAP domain of gyp1p"/>
    <property type="match status" value="1"/>
</dbReference>
<dbReference type="AlphaFoldDB" id="T1KWX3"/>
<organism evidence="7 8">
    <name type="scientific">Tetranychus urticae</name>
    <name type="common">Two-spotted spider mite</name>
    <dbReference type="NCBI Taxonomy" id="32264"/>
    <lineage>
        <taxon>Eukaryota</taxon>
        <taxon>Metazoa</taxon>
        <taxon>Ecdysozoa</taxon>
        <taxon>Arthropoda</taxon>
        <taxon>Chelicerata</taxon>
        <taxon>Arachnida</taxon>
        <taxon>Acari</taxon>
        <taxon>Acariformes</taxon>
        <taxon>Trombidiformes</taxon>
        <taxon>Prostigmata</taxon>
        <taxon>Eleutherengona</taxon>
        <taxon>Raphignathae</taxon>
        <taxon>Tetranychoidea</taxon>
        <taxon>Tetranychidae</taxon>
        <taxon>Tetranychus</taxon>
    </lineage>
</organism>
<dbReference type="Proteomes" id="UP000015104">
    <property type="component" value="Unassembled WGS sequence"/>
</dbReference>
<reference evidence="7" key="2">
    <citation type="submission" date="2015-06" db="UniProtKB">
        <authorList>
            <consortium name="EnsemblMetazoa"/>
        </authorList>
    </citation>
    <scope>IDENTIFICATION</scope>
</reference>
<keyword evidence="8" id="KW-1185">Reference proteome</keyword>
<dbReference type="EnsemblMetazoa" id="tetur25g00350.1">
    <property type="protein sequence ID" value="tetur25g00350.1"/>
    <property type="gene ID" value="tetur25g00350"/>
</dbReference>
<evidence type="ECO:0000256" key="3">
    <source>
        <dbReference type="ARBA" id="ARBA00022473"/>
    </source>
</evidence>
<evidence type="ECO:0000259" key="5">
    <source>
        <dbReference type="PROSITE" id="PS50086"/>
    </source>
</evidence>
<dbReference type="eggNOG" id="KOG3636">
    <property type="taxonomic scope" value="Eukaryota"/>
</dbReference>
<accession>T1KWX3</accession>
<dbReference type="InterPro" id="IPR045799">
    <property type="entry name" value="TBC1D23_C"/>
</dbReference>
<dbReference type="InterPro" id="IPR039755">
    <property type="entry name" value="TBC1D23"/>
</dbReference>
<dbReference type="GO" id="GO:0099041">
    <property type="term" value="P:vesicle tethering to Golgi"/>
    <property type="evidence" value="ECO:0007669"/>
    <property type="project" value="TreeGrafter"/>
</dbReference>
<dbReference type="EMBL" id="CAEY01000675">
    <property type="status" value="NOT_ANNOTATED_CDS"/>
    <property type="molecule type" value="Genomic_DNA"/>
</dbReference>
<dbReference type="OMA" id="CTMWDLY"/>
<evidence type="ECO:0000313" key="8">
    <source>
        <dbReference type="Proteomes" id="UP000015104"/>
    </source>
</evidence>
<feature type="domain" description="Rab-GAP TBC" evidence="5">
    <location>
        <begin position="4"/>
        <end position="192"/>
    </location>
</feature>
<evidence type="ECO:0000259" key="6">
    <source>
        <dbReference type="PROSITE" id="PS50206"/>
    </source>
</evidence>
<proteinExistence type="predicted"/>
<dbReference type="InterPro" id="IPR000195">
    <property type="entry name" value="Rab-GAP-TBC_dom"/>
</dbReference>
<dbReference type="Pfam" id="PF19430">
    <property type="entry name" value="TBC1D23_C"/>
    <property type="match status" value="1"/>
</dbReference>
<keyword evidence="3" id="KW-0217">Developmental protein</keyword>
<dbReference type="PROSITE" id="PS50086">
    <property type="entry name" value="TBC_RABGAP"/>
    <property type="match status" value="1"/>
</dbReference>
<dbReference type="SMART" id="SM00164">
    <property type="entry name" value="TBC"/>
    <property type="match status" value="1"/>
</dbReference>
<dbReference type="Pfam" id="PF00566">
    <property type="entry name" value="RabGAP-TBC"/>
    <property type="match status" value="1"/>
</dbReference>
<dbReference type="CDD" id="cd20788">
    <property type="entry name" value="TBC1D23_C-like"/>
    <property type="match status" value="1"/>
</dbReference>
<protein>
    <recommendedName>
        <fullName evidence="2">TBC1 domain family member 23</fullName>
    </recommendedName>
</protein>
<dbReference type="Gene3D" id="3.40.250.10">
    <property type="entry name" value="Rhodanese-like domain"/>
    <property type="match status" value="1"/>
</dbReference>
<dbReference type="SUPFAM" id="SSF52821">
    <property type="entry name" value="Rhodanese/Cell cycle control phosphatase"/>
    <property type="match status" value="1"/>
</dbReference>
<feature type="domain" description="Rhodanese" evidence="6">
    <location>
        <begin position="301"/>
        <end position="409"/>
    </location>
</feature>
<evidence type="ECO:0000256" key="2">
    <source>
        <dbReference type="ARBA" id="ARBA00014207"/>
    </source>
</evidence>
<dbReference type="GO" id="GO:0005802">
    <property type="term" value="C:trans-Golgi network"/>
    <property type="evidence" value="ECO:0007669"/>
    <property type="project" value="TreeGrafter"/>
</dbReference>
<dbReference type="InterPro" id="IPR036873">
    <property type="entry name" value="Rhodanese-like_dom_sf"/>
</dbReference>
<comment type="subcellular location">
    <subcellularLocation>
        <location evidence="1">Golgi apparatus</location>
        <location evidence="1">trans-Golgi network</location>
    </subcellularLocation>
</comment>
<dbReference type="KEGG" id="tut:107368160"/>
<name>T1KWX3_TETUR</name>
<dbReference type="HOGENOM" id="CLU_026555_0_0_1"/>
<dbReference type="GO" id="GO:0042147">
    <property type="term" value="P:retrograde transport, endosome to Golgi"/>
    <property type="evidence" value="ECO:0007669"/>
    <property type="project" value="InterPro"/>
</dbReference>
<evidence type="ECO:0000313" key="7">
    <source>
        <dbReference type="EnsemblMetazoa" id="tetur25g00350.1"/>
    </source>
</evidence>
<dbReference type="PANTHER" id="PTHR13297:SF5">
    <property type="entry name" value="TBC1 DOMAIN FAMILY MEMBER 23"/>
    <property type="match status" value="1"/>
</dbReference>
<evidence type="ECO:0000256" key="4">
    <source>
        <dbReference type="ARBA" id="ARBA00023034"/>
    </source>
</evidence>
<dbReference type="InterPro" id="IPR035969">
    <property type="entry name" value="Rab-GAP_TBC_sf"/>
</dbReference>
<keyword evidence="4" id="KW-0333">Golgi apparatus</keyword>
<sequence length="676" mass="76470">MESNINDETRAQIWKLHLGIKDTKPNLKEFFGLEEQSEIREDCVKLVEALGNPEDDRLAITSDLETVLTTYAETYGYKYFTDNGWLEVIEPLLTLKIGRDDLYNFFEIIHKKYIPNIFTYPKNSEESHSINDQPFHLLRLLLFYHDPELCSFLDTKKINPDSYALSWFRSLFAAHVNIKALLTLWDAYLQASNPFLIFFLSLVMLVNAKEQIMSMKDQSKEAIIKTLNSVPSALEIDDIPDLFYLVETHYVSQTPRCISELHKLIFNYDSGIEFSMELTDIAQALCLPIPVSHLLPSSNNSGVRFFIVDCRPAEQYNNGHLSTAFHLDCSLMLQEPSAFNTAVQALLAAQKQAILAGSLAGGKHLCFMGSGRDEEDRYVHMVVASFLQKHHLYVSLAFGGYAALHHFVLRNNCLDKYFTDHNKKLCLSCRNPQSFIGNSPMGSRSLSSSNSSLLGAIDGENASNTSIFDRMASVMKNRAVGVKEKLVDYIINPSAGDERHVSATDRLGRRYTGGSNIFSLFDVDNGDGLVSNEPEDFEFDVEEWCKANNALSCFKCEEITDEIKRYPSYLILTETHLYIVRAIPQNKGFGKIVAKRPLEMIVQITSRRRLPNLITIKYGQANDESNSEPTIMALDKLNIPEPYPVTRLLKQQVIKVLNGEVENHSATGQENKSSDQ</sequence>
<gene>
    <name evidence="7" type="primary">107368160</name>
</gene>
<dbReference type="STRING" id="32264.T1KWX3"/>
<dbReference type="InterPro" id="IPR001763">
    <property type="entry name" value="Rhodanese-like_dom"/>
</dbReference>
<dbReference type="OrthoDB" id="73307at2759"/>
<reference evidence="8" key="1">
    <citation type="submission" date="2011-08" db="EMBL/GenBank/DDBJ databases">
        <authorList>
            <person name="Rombauts S."/>
        </authorList>
    </citation>
    <scope>NUCLEOTIDE SEQUENCE</scope>
    <source>
        <strain evidence="8">London</strain>
    </source>
</reference>
<dbReference type="PANTHER" id="PTHR13297">
    <property type="entry name" value="TBC1 DOMAIN FAMILY MEMBER 23-RELATED"/>
    <property type="match status" value="1"/>
</dbReference>